<keyword evidence="2" id="KW-1003">Cell membrane</keyword>
<comment type="similarity">
    <text evidence="4">Belongs to the methyl-accepting chemotaxis (MCP) protein family.</text>
</comment>
<dbReference type="InterPro" id="IPR032255">
    <property type="entry name" value="HBM"/>
</dbReference>
<evidence type="ECO:0000256" key="3">
    <source>
        <dbReference type="ARBA" id="ARBA00023224"/>
    </source>
</evidence>
<evidence type="ECO:0000256" key="1">
    <source>
        <dbReference type="ARBA" id="ARBA00004429"/>
    </source>
</evidence>
<feature type="transmembrane region" description="Helical" evidence="7">
    <location>
        <begin position="12"/>
        <end position="34"/>
    </location>
</feature>
<evidence type="ECO:0000259" key="9">
    <source>
        <dbReference type="PROSITE" id="PS50192"/>
    </source>
</evidence>
<dbReference type="InterPro" id="IPR000727">
    <property type="entry name" value="T_SNARE_dom"/>
</dbReference>
<dbReference type="FunFam" id="1.10.287.950:FF:000001">
    <property type="entry name" value="Methyl-accepting chemotaxis sensory transducer"/>
    <property type="match status" value="1"/>
</dbReference>
<feature type="transmembrane region" description="Helical" evidence="7">
    <location>
        <begin position="46"/>
        <end position="66"/>
    </location>
</feature>
<evidence type="ECO:0000259" key="10">
    <source>
        <dbReference type="PROSITE" id="PS51753"/>
    </source>
</evidence>
<dbReference type="PRINTS" id="PR00260">
    <property type="entry name" value="CHEMTRNSDUCR"/>
</dbReference>
<dbReference type="CDD" id="cd11386">
    <property type="entry name" value="MCP_signal"/>
    <property type="match status" value="1"/>
</dbReference>
<comment type="caution">
    <text evidence="11">The sequence shown here is derived from an EMBL/GenBank/DDBJ whole genome shotgun (WGS) entry which is preliminary data.</text>
</comment>
<dbReference type="InterPro" id="IPR004090">
    <property type="entry name" value="Chemotax_Me-accpt_rcpt"/>
</dbReference>
<keyword evidence="7" id="KW-0812">Transmembrane</keyword>
<dbReference type="SUPFAM" id="SSF58104">
    <property type="entry name" value="Methyl-accepting chemotaxis protein (MCP) signaling domain"/>
    <property type="match status" value="1"/>
</dbReference>
<dbReference type="SMART" id="SM00283">
    <property type="entry name" value="MA"/>
    <property type="match status" value="1"/>
</dbReference>
<evidence type="ECO:0000313" key="11">
    <source>
        <dbReference type="EMBL" id="ERG17747.1"/>
    </source>
</evidence>
<evidence type="ECO:0000259" key="8">
    <source>
        <dbReference type="PROSITE" id="PS50111"/>
    </source>
</evidence>
<dbReference type="AlphaFoldDB" id="U1JL94"/>
<feature type="domain" description="T-SNARE coiled-coil homology" evidence="9">
    <location>
        <begin position="597"/>
        <end position="642"/>
    </location>
</feature>
<dbReference type="PANTHER" id="PTHR32089:SF120">
    <property type="entry name" value="METHYL-ACCEPTING CHEMOTAXIS PROTEIN TLPQ"/>
    <property type="match status" value="1"/>
</dbReference>
<sequence length="682" mass="74328">MNNLHLIDLGPNYFMILSYTQFNKIAVEAIMLSVIQGMALGKQLRLSFSLLILLLVVVSISGYYGLNSAQSGFTKYRGLALETNLSGRMQANLLYARIGVIKYLSDSSPTILKQYDERMTKLDSFFDTAEIKVKDPERRRILTKSRDLLKQYDTSFKEVQGLIAQRHEVVNNRLNPEGKDIRLQFTKLLDKLNDMEHSQELYAIAKAGEFLLLGRLYVVKYLVTNSETDKKRAELELKQNLLAILDEDISKFPEITAELNSIKTSVKNYLGAFDRITQIISARNAIINQKLNPIGAQVADNLENLKLGVKAKQDEIGPEVKNTTEFLLKVVTVISAIAVICGLFLAATLPNVIRRPIGGEPLEIAAVAERIANGDFTQQFDGKSEATGIYASMAAMSNNLSMAISGVVSTGHRLTEQAQLSSTIAGETQDVVSQQKDRSAQIATALNEMAYSIQEVVKLSGSSASSANEAKVSAEGGLSLIEQMVAAIERLSSTIENAMQDIKTLAQSSQDIGAVVEVIGNISEQTNLLALNAAIEAARAGEQGRGFAVVADEVRSLAKRTQDSTTEIQTMIESLQSGTNKAVSSMNESSSEALNTVQLSSETKESLDKILGKISVINDMNNQVAVAINEQSTVCEDINQNITFLTDSAELSEQTSNQSAAASQELKDLAGQLQEIASKFKV</sequence>
<dbReference type="GO" id="GO:0007165">
    <property type="term" value="P:signal transduction"/>
    <property type="evidence" value="ECO:0007669"/>
    <property type="project" value="UniProtKB-KW"/>
</dbReference>
<proteinExistence type="inferred from homology"/>
<reference evidence="11" key="2">
    <citation type="submission" date="2013-04" db="EMBL/GenBank/DDBJ databases">
        <title>Genome sequence of Pseudoalteromonas citrea.</title>
        <authorList>
            <person name="Xie B.-B."/>
            <person name="Rong J.-C."/>
            <person name="Qin Q.-L."/>
            <person name="Shu Y.-L."/>
            <person name="Zhang Y.-Z."/>
        </authorList>
    </citation>
    <scope>NUCLEOTIDE SEQUENCE</scope>
    <source>
        <strain evidence="11">NCIMB 1889</strain>
    </source>
</reference>
<feature type="domain" description="Methyl-accepting transducer" evidence="8">
    <location>
        <begin position="410"/>
        <end position="646"/>
    </location>
</feature>
<keyword evidence="7" id="KW-1133">Transmembrane helix</keyword>
<keyword evidence="6" id="KW-0175">Coiled coil</keyword>
<dbReference type="Gene3D" id="1.10.287.950">
    <property type="entry name" value="Methyl-accepting chemotaxis protein"/>
    <property type="match status" value="1"/>
</dbReference>
<keyword evidence="2" id="KW-0997">Cell inner membrane</keyword>
<organism evidence="11">
    <name type="scientific">Pseudoalteromonas citrea DSM 8771</name>
    <dbReference type="NCBI Taxonomy" id="1117314"/>
    <lineage>
        <taxon>Bacteria</taxon>
        <taxon>Pseudomonadati</taxon>
        <taxon>Pseudomonadota</taxon>
        <taxon>Gammaproteobacteria</taxon>
        <taxon>Alteromonadales</taxon>
        <taxon>Pseudoalteromonadaceae</taxon>
        <taxon>Pseudoalteromonas</taxon>
    </lineage>
</organism>
<dbReference type="GO" id="GO:0006935">
    <property type="term" value="P:chemotaxis"/>
    <property type="evidence" value="ECO:0007669"/>
    <property type="project" value="InterPro"/>
</dbReference>
<evidence type="ECO:0000256" key="6">
    <source>
        <dbReference type="SAM" id="Coils"/>
    </source>
</evidence>
<dbReference type="GO" id="GO:0005886">
    <property type="term" value="C:plasma membrane"/>
    <property type="evidence" value="ECO:0007669"/>
    <property type="project" value="UniProtKB-SubCell"/>
</dbReference>
<dbReference type="InterPro" id="IPR024478">
    <property type="entry name" value="HlyB_4HB_MCP"/>
</dbReference>
<dbReference type="STRING" id="1117314.PCIT_15315"/>
<dbReference type="Pfam" id="PF00015">
    <property type="entry name" value="MCPsignal"/>
    <property type="match status" value="1"/>
</dbReference>
<reference evidence="11" key="1">
    <citation type="journal article" date="2012" name="J. Bacteriol.">
        <title>Genome sequences of type strains of seven species of the marine bacterium Pseudoalteromonas.</title>
        <authorList>
            <person name="Xie B.B."/>
            <person name="Shu Y.L."/>
            <person name="Qin Q.L."/>
            <person name="Rong J.C."/>
            <person name="Zhang X.Y."/>
            <person name="Chen X.L."/>
            <person name="Shi M."/>
            <person name="He H.L."/>
            <person name="Zhou B.C."/>
            <person name="Zhang Y.Z."/>
        </authorList>
    </citation>
    <scope>NUCLEOTIDE SEQUENCE [LARGE SCALE GENOMIC DNA]</scope>
    <source>
        <strain evidence="11">NCIMB 1889</strain>
    </source>
</reference>
<dbReference type="EMBL" id="AHBZ02000160">
    <property type="protein sequence ID" value="ERG17747.1"/>
    <property type="molecule type" value="Genomic_DNA"/>
</dbReference>
<dbReference type="eggNOG" id="COG0840">
    <property type="taxonomic scope" value="Bacteria"/>
</dbReference>
<protein>
    <submittedName>
        <fullName evidence="11">Putative methyl-accepting chemotaxis sensory transducer</fullName>
    </submittedName>
</protein>
<dbReference type="PROSITE" id="PS51753">
    <property type="entry name" value="HBM"/>
    <property type="match status" value="1"/>
</dbReference>
<dbReference type="GO" id="GO:0004888">
    <property type="term" value="F:transmembrane signaling receptor activity"/>
    <property type="evidence" value="ECO:0007669"/>
    <property type="project" value="InterPro"/>
</dbReference>
<dbReference type="SMART" id="SM01358">
    <property type="entry name" value="HBM"/>
    <property type="match status" value="1"/>
</dbReference>
<feature type="domain" description="HBM" evidence="10">
    <location>
        <begin position="78"/>
        <end position="317"/>
    </location>
</feature>
<comment type="subcellular location">
    <subcellularLocation>
        <location evidence="1">Cell inner membrane</location>
        <topology evidence="1">Multi-pass membrane protein</topology>
    </subcellularLocation>
</comment>
<keyword evidence="3 5" id="KW-0807">Transducer</keyword>
<evidence type="ECO:0000256" key="5">
    <source>
        <dbReference type="PROSITE-ProRule" id="PRU00284"/>
    </source>
</evidence>
<dbReference type="PANTHER" id="PTHR32089">
    <property type="entry name" value="METHYL-ACCEPTING CHEMOTAXIS PROTEIN MCPB"/>
    <property type="match status" value="1"/>
</dbReference>
<dbReference type="PROSITE" id="PS50192">
    <property type="entry name" value="T_SNARE"/>
    <property type="match status" value="1"/>
</dbReference>
<name>U1JL94_9GAMM</name>
<dbReference type="Pfam" id="PF12729">
    <property type="entry name" value="4HB_MCP_1"/>
    <property type="match status" value="1"/>
</dbReference>
<dbReference type="InterPro" id="IPR004089">
    <property type="entry name" value="MCPsignal_dom"/>
</dbReference>
<dbReference type="PROSITE" id="PS50111">
    <property type="entry name" value="CHEMOTAXIS_TRANSDUC_2"/>
    <property type="match status" value="1"/>
</dbReference>
<gene>
    <name evidence="11" type="ORF">PCIT_15315</name>
</gene>
<feature type="coiled-coil region" evidence="6">
    <location>
        <begin position="481"/>
        <end position="508"/>
    </location>
</feature>
<accession>U1JL94</accession>
<evidence type="ECO:0000256" key="2">
    <source>
        <dbReference type="ARBA" id="ARBA00022519"/>
    </source>
</evidence>
<evidence type="ECO:0000256" key="4">
    <source>
        <dbReference type="ARBA" id="ARBA00029447"/>
    </source>
</evidence>
<feature type="transmembrane region" description="Helical" evidence="7">
    <location>
        <begin position="326"/>
        <end position="347"/>
    </location>
</feature>
<evidence type="ECO:0000256" key="7">
    <source>
        <dbReference type="SAM" id="Phobius"/>
    </source>
</evidence>
<keyword evidence="7" id="KW-0472">Membrane</keyword>